<dbReference type="EMBL" id="JAEKNS010000162">
    <property type="protein sequence ID" value="MBJ7596408.1"/>
    <property type="molecule type" value="Genomic_DNA"/>
</dbReference>
<evidence type="ECO:0000313" key="2">
    <source>
        <dbReference type="Proteomes" id="UP000606991"/>
    </source>
</evidence>
<name>A0A934K6C0_9BACT</name>
<sequence length="316" mass="33020">MAAMVWLLAVNLVIADFVPGYARALANVPLLGALSQATLGAAGLGSNDVKGTNVKGSFSGVTATVAGSYADALETVLFVDIEGLPVGHPGQPAPAISMGTIFVTDQFGQSYREVGGEGIGVGPYPIFFEPLRAAATHVGSARLTLHVPFNGPQGHPVGGIDLHTVVRPGGARSLSNPPSQTAAGTTYAIVDLRVSPRALQVRTHYQGAVVDAAVIASEKAQADAQNGKLPPGGEGATLPGVYLITPSGQVEIPTASPWRYYVLSHSPGAGGGRDAPLRSHRDWRLPNRRQQRRPDVEVARYRELVGERRGVSIHKP</sequence>
<proteinExistence type="predicted"/>
<accession>A0A934K6C0</accession>
<comment type="caution">
    <text evidence="1">The sequence shown here is derived from an EMBL/GenBank/DDBJ whole genome shotgun (WGS) entry which is preliminary data.</text>
</comment>
<dbReference type="RefSeq" id="WP_337314421.1">
    <property type="nucleotide sequence ID" value="NZ_JAEKNS010000162.1"/>
</dbReference>
<dbReference type="AlphaFoldDB" id="A0A934K6C0"/>
<organism evidence="1 2">
    <name type="scientific">Candidatus Aeolococcus gillhamiae</name>
    <dbReference type="NCBI Taxonomy" id="3127015"/>
    <lineage>
        <taxon>Bacteria</taxon>
        <taxon>Bacillati</taxon>
        <taxon>Candidatus Dormiibacterota</taxon>
        <taxon>Candidatus Dormibacteria</taxon>
        <taxon>Candidatus Aeolococcales</taxon>
        <taxon>Candidatus Aeolococcaceae</taxon>
        <taxon>Candidatus Aeolococcus</taxon>
    </lineage>
</organism>
<dbReference type="Proteomes" id="UP000606991">
    <property type="component" value="Unassembled WGS sequence"/>
</dbReference>
<protein>
    <submittedName>
        <fullName evidence="1">Uncharacterized protein</fullName>
    </submittedName>
</protein>
<gene>
    <name evidence="1" type="ORF">JF886_16395</name>
</gene>
<reference evidence="1 2" key="1">
    <citation type="submission" date="2020-10" db="EMBL/GenBank/DDBJ databases">
        <title>Ca. Dormibacterota MAGs.</title>
        <authorList>
            <person name="Montgomery K."/>
        </authorList>
    </citation>
    <scope>NUCLEOTIDE SEQUENCE [LARGE SCALE GENOMIC DNA]</scope>
    <source>
        <strain evidence="1">SC8812_S17_18</strain>
    </source>
</reference>
<evidence type="ECO:0000313" key="1">
    <source>
        <dbReference type="EMBL" id="MBJ7596408.1"/>
    </source>
</evidence>